<evidence type="ECO:0000313" key="1">
    <source>
        <dbReference type="EMBL" id="KOF65620.1"/>
    </source>
</evidence>
<organism evidence="1">
    <name type="scientific">Octopus bimaculoides</name>
    <name type="common">California two-spotted octopus</name>
    <dbReference type="NCBI Taxonomy" id="37653"/>
    <lineage>
        <taxon>Eukaryota</taxon>
        <taxon>Metazoa</taxon>
        <taxon>Spiralia</taxon>
        <taxon>Lophotrochozoa</taxon>
        <taxon>Mollusca</taxon>
        <taxon>Cephalopoda</taxon>
        <taxon>Coleoidea</taxon>
        <taxon>Octopodiformes</taxon>
        <taxon>Octopoda</taxon>
        <taxon>Incirrata</taxon>
        <taxon>Octopodidae</taxon>
        <taxon>Octopus</taxon>
    </lineage>
</organism>
<accession>A0A0L8FMK5</accession>
<name>A0A0L8FMK5_OCTBM</name>
<protein>
    <submittedName>
        <fullName evidence="1">Uncharacterized protein</fullName>
    </submittedName>
</protein>
<reference evidence="1" key="1">
    <citation type="submission" date="2015-07" db="EMBL/GenBank/DDBJ databases">
        <title>MeaNS - Measles Nucleotide Surveillance Program.</title>
        <authorList>
            <person name="Tran T."/>
            <person name="Druce J."/>
        </authorList>
    </citation>
    <scope>NUCLEOTIDE SEQUENCE</scope>
    <source>
        <strain evidence="1">UCB-OBI-ISO-001</strain>
        <tissue evidence="1">Gonad</tissue>
    </source>
</reference>
<sequence length="62" mass="7214">MVEVHKQRKIVVVCMHNCYFIEVLYVRSINALANILLILMEYVKTGTNLQQDLKGKFSICKI</sequence>
<proteinExistence type="predicted"/>
<gene>
    <name evidence="1" type="ORF">OCBIM_22014817mg</name>
</gene>
<dbReference type="AlphaFoldDB" id="A0A0L8FMK5"/>
<dbReference type="EMBL" id="KQ429096">
    <property type="protein sequence ID" value="KOF65620.1"/>
    <property type="molecule type" value="Genomic_DNA"/>
</dbReference>